<evidence type="ECO:0000313" key="2">
    <source>
        <dbReference type="WBParaSite" id="maker-unitig_21632-snap-gene-0.1-mRNA-1"/>
    </source>
</evidence>
<dbReference type="Proteomes" id="UP000095280">
    <property type="component" value="Unplaced"/>
</dbReference>
<dbReference type="WBParaSite" id="maker-unitig_21632-snap-gene-0.1-mRNA-1">
    <property type="protein sequence ID" value="maker-unitig_21632-snap-gene-0.1-mRNA-1"/>
    <property type="gene ID" value="maker-unitig_21632-snap-gene-0.1"/>
</dbReference>
<keyword evidence="1" id="KW-1185">Reference proteome</keyword>
<evidence type="ECO:0000313" key="1">
    <source>
        <dbReference type="Proteomes" id="UP000095280"/>
    </source>
</evidence>
<sequence length="237" mass="26580">SNIRPDVESLASKYKNFLGSAVFADIRSVYCGGCRHRSTAQTHCANKFLSWSPRRSAIHMNVLAYLKFPRKIVENTAAVTCAGCFRTSSTFPASIWIGYPNRDSLHTGYLYGIEFRQTCSRRRTPSAVDSGAAILCYSRDQSTGVANGTVDDCPSDLACYLYTKDKECGRCTEENTEDHNCESCTSDYCNDWPSLIGCFYAKSETKKENWLKISCNKKFCYSFNYTIGATYYAAGCW</sequence>
<proteinExistence type="predicted"/>
<reference evidence="2" key="1">
    <citation type="submission" date="2016-11" db="UniProtKB">
        <authorList>
            <consortium name="WormBaseParasite"/>
        </authorList>
    </citation>
    <scope>IDENTIFICATION</scope>
</reference>
<dbReference type="Gene3D" id="3.30.360.10">
    <property type="entry name" value="Dihydrodipicolinate Reductase, domain 2"/>
    <property type="match status" value="1"/>
</dbReference>
<organism evidence="1 2">
    <name type="scientific">Macrostomum lignano</name>
    <dbReference type="NCBI Taxonomy" id="282301"/>
    <lineage>
        <taxon>Eukaryota</taxon>
        <taxon>Metazoa</taxon>
        <taxon>Spiralia</taxon>
        <taxon>Lophotrochozoa</taxon>
        <taxon>Platyhelminthes</taxon>
        <taxon>Rhabditophora</taxon>
        <taxon>Macrostomorpha</taxon>
        <taxon>Macrostomida</taxon>
        <taxon>Macrostomidae</taxon>
        <taxon>Macrostomum</taxon>
    </lineage>
</organism>
<accession>A0A1I8F5R4</accession>
<name>A0A1I8F5R4_9PLAT</name>
<protein>
    <submittedName>
        <fullName evidence="2">Laminin EGF-like domain-containing protein</fullName>
    </submittedName>
</protein>
<dbReference type="AlphaFoldDB" id="A0A1I8F5R4"/>